<gene>
    <name evidence="1" type="ORF">PoMZ_08456</name>
</gene>
<dbReference type="Proteomes" id="UP000294847">
    <property type="component" value="Chromosome 4"/>
</dbReference>
<proteinExistence type="predicted"/>
<evidence type="ECO:0000313" key="1">
    <source>
        <dbReference type="EMBL" id="QBZ61507.1"/>
    </source>
</evidence>
<dbReference type="AlphaFoldDB" id="A0A4P7NHP7"/>
<dbReference type="EMBL" id="CP034207">
    <property type="protein sequence ID" value="QBZ61507.1"/>
    <property type="molecule type" value="Genomic_DNA"/>
</dbReference>
<name>A0A4P7NHP7_PYROR</name>
<accession>A0A4P7NHP7</accession>
<evidence type="ECO:0000313" key="2">
    <source>
        <dbReference type="Proteomes" id="UP000294847"/>
    </source>
</evidence>
<sequence length="59" mass="6426">MAHSVFCIMRSGRITPHEKMAPADLAVPYDAPMTVKTIAQAHPRAPKKDFLMGNAYAGL</sequence>
<protein>
    <submittedName>
        <fullName evidence="1">Uncharacterized protein</fullName>
    </submittedName>
</protein>
<reference evidence="1 2" key="1">
    <citation type="journal article" date="2019" name="Mol. Biol. Evol.">
        <title>Blast fungal genomes show frequent chromosomal changes, gene gains and losses, and effector gene turnover.</title>
        <authorList>
            <person name="Gomez Luciano L.B."/>
            <person name="Jason Tsai I."/>
            <person name="Chuma I."/>
            <person name="Tosa Y."/>
            <person name="Chen Y.H."/>
            <person name="Li J.Y."/>
            <person name="Li M.Y."/>
            <person name="Jade Lu M.Y."/>
            <person name="Nakayashiki H."/>
            <person name="Li W.H."/>
        </authorList>
    </citation>
    <scope>NUCLEOTIDE SEQUENCE [LARGE SCALE GENOMIC DNA]</scope>
    <source>
        <strain evidence="1">MZ5-1-6</strain>
    </source>
</reference>
<organism evidence="1 2">
    <name type="scientific">Pyricularia oryzae</name>
    <name type="common">Rice blast fungus</name>
    <name type="synonym">Magnaporthe oryzae</name>
    <dbReference type="NCBI Taxonomy" id="318829"/>
    <lineage>
        <taxon>Eukaryota</taxon>
        <taxon>Fungi</taxon>
        <taxon>Dikarya</taxon>
        <taxon>Ascomycota</taxon>
        <taxon>Pezizomycotina</taxon>
        <taxon>Sordariomycetes</taxon>
        <taxon>Sordariomycetidae</taxon>
        <taxon>Magnaporthales</taxon>
        <taxon>Pyriculariaceae</taxon>
        <taxon>Pyricularia</taxon>
    </lineage>
</organism>